<keyword evidence="3" id="KW-1185">Reference proteome</keyword>
<dbReference type="Pfam" id="PF16064">
    <property type="entry name" value="DUF4806"/>
    <property type="match status" value="1"/>
</dbReference>
<protein>
    <recommendedName>
        <fullName evidence="1">DUF4806 domain-containing protein</fullName>
    </recommendedName>
</protein>
<dbReference type="AlphaFoldDB" id="A0AAV2MYK6"/>
<dbReference type="EMBL" id="CAXIPU020000479">
    <property type="protein sequence ID" value="CAL1672292.1"/>
    <property type="molecule type" value="Genomic_DNA"/>
</dbReference>
<accession>A0AAV2MYK6</accession>
<reference evidence="2" key="1">
    <citation type="submission" date="2024-04" db="EMBL/GenBank/DDBJ databases">
        <authorList>
            <consortium name="Molecular Ecology Group"/>
        </authorList>
    </citation>
    <scope>NUCLEOTIDE SEQUENCE</scope>
</reference>
<organism evidence="2 3">
    <name type="scientific">Lasius platythorax</name>
    <dbReference type="NCBI Taxonomy" id="488582"/>
    <lineage>
        <taxon>Eukaryota</taxon>
        <taxon>Metazoa</taxon>
        <taxon>Ecdysozoa</taxon>
        <taxon>Arthropoda</taxon>
        <taxon>Hexapoda</taxon>
        <taxon>Insecta</taxon>
        <taxon>Pterygota</taxon>
        <taxon>Neoptera</taxon>
        <taxon>Endopterygota</taxon>
        <taxon>Hymenoptera</taxon>
        <taxon>Apocrita</taxon>
        <taxon>Aculeata</taxon>
        <taxon>Formicoidea</taxon>
        <taxon>Formicidae</taxon>
        <taxon>Formicinae</taxon>
        <taxon>Lasius</taxon>
        <taxon>Lasius</taxon>
    </lineage>
</organism>
<feature type="domain" description="DUF4806" evidence="1">
    <location>
        <begin position="36"/>
        <end position="110"/>
    </location>
</feature>
<name>A0AAV2MYK6_9HYME</name>
<evidence type="ECO:0000259" key="1">
    <source>
        <dbReference type="Pfam" id="PF16064"/>
    </source>
</evidence>
<dbReference type="PANTHER" id="PTHR34153">
    <property type="entry name" value="SI:CH211-262H13.3-RELATED-RELATED"/>
    <property type="match status" value="1"/>
</dbReference>
<evidence type="ECO:0000313" key="2">
    <source>
        <dbReference type="EMBL" id="CAL1672292.1"/>
    </source>
</evidence>
<dbReference type="Proteomes" id="UP001497644">
    <property type="component" value="Unassembled WGS sequence"/>
</dbReference>
<comment type="caution">
    <text evidence="2">The sequence shown here is derived from an EMBL/GenBank/DDBJ whole genome shotgun (WGS) entry which is preliminary data.</text>
</comment>
<proteinExistence type="predicted"/>
<evidence type="ECO:0000313" key="3">
    <source>
        <dbReference type="Proteomes" id="UP001497644"/>
    </source>
</evidence>
<gene>
    <name evidence="2" type="ORF">LPLAT_LOCUS6962</name>
</gene>
<dbReference type="InterPro" id="IPR032071">
    <property type="entry name" value="DUF4806"/>
</dbReference>
<dbReference type="PANTHER" id="PTHR34153:SF2">
    <property type="entry name" value="SI:CH211-262H13.3-RELATED"/>
    <property type="match status" value="1"/>
</dbReference>
<sequence>MWQYTDALQELTTSINNFVANNNVNQVQEETLFLQMFDFPARTEEDLARVEKYLNLEKNFNIAMNELSKIGGNSIYNFIQRALQLLITNDLAATYSWLGRRAKKTFNKLKVADLIIGFTKKSIPNSTNKDCEEAIKKWLRRAKERSNNNKNQVENNNNN</sequence>